<name>A0A1B2IE75_9CAUD</name>
<organism evidence="1 2">
    <name type="scientific">Erwinia phage vB_EamM_Kwan</name>
    <dbReference type="NCBI Taxonomy" id="1883374"/>
    <lineage>
        <taxon>Viruses</taxon>
        <taxon>Duplodnaviria</taxon>
        <taxon>Heunggongvirae</taxon>
        <taxon>Uroviricota</taxon>
        <taxon>Caudoviricetes</taxon>
        <taxon>Chimalliviridae</taxon>
        <taxon>Wellingtonvirus</taxon>
        <taxon>Wellingtonvirus wellington</taxon>
    </lineage>
</organism>
<dbReference type="Proteomes" id="UP000202923">
    <property type="component" value="Genome"/>
</dbReference>
<dbReference type="GeneID" id="29061997"/>
<protein>
    <submittedName>
        <fullName evidence="1">Uncharacterized protein</fullName>
    </submittedName>
</protein>
<dbReference type="EMBL" id="KX397369">
    <property type="protein sequence ID" value="ANZ49505.1"/>
    <property type="molecule type" value="Genomic_DNA"/>
</dbReference>
<dbReference type="KEGG" id="vg:29061997"/>
<gene>
    <name evidence="1" type="ORF">KWAN_153</name>
</gene>
<proteinExistence type="predicted"/>
<accession>A0A1B2IE75</accession>
<evidence type="ECO:0000313" key="2">
    <source>
        <dbReference type="Proteomes" id="UP000202923"/>
    </source>
</evidence>
<evidence type="ECO:0000313" key="1">
    <source>
        <dbReference type="EMBL" id="ANZ49505.1"/>
    </source>
</evidence>
<sequence length="175" mass="20292">MNTAQLNCFTKRERTELIRITRGQQVNDSFNIDPKKLAIAKHFPEVEWDIEFFRLQAFTNALTQMGNYNSAKVPAWTWHIRHIPSSICNRQSGEMFNVKPIAHPRYMDQFIELIAKTPLSSIDAYCDIIKEIGHPSIKCIGSDTADKNGHFTRLSWIAGPFDNENILYLDRNRHK</sequence>
<reference evidence="1 2" key="1">
    <citation type="submission" date="2016-06" db="EMBL/GenBank/DDBJ databases">
        <authorList>
            <person name="Kjaerup R.B."/>
            <person name="Dalgaard T.S."/>
            <person name="Juul-Madsen H.R."/>
        </authorList>
    </citation>
    <scope>NUCLEOTIDE SEQUENCE [LARGE SCALE GENOMIC DNA]</scope>
</reference>
<dbReference type="OrthoDB" id="15402at10239"/>
<dbReference type="RefSeq" id="YP_009278758.1">
    <property type="nucleotide sequence ID" value="NC_031010.1"/>
</dbReference>